<dbReference type="PROSITE" id="PS50851">
    <property type="entry name" value="CHEW"/>
    <property type="match status" value="1"/>
</dbReference>
<dbReference type="EMBL" id="JACJQY010000002">
    <property type="protein sequence ID" value="MBD2315650.1"/>
    <property type="molecule type" value="Genomic_DNA"/>
</dbReference>
<evidence type="ECO:0000313" key="2">
    <source>
        <dbReference type="EMBL" id="MBD2315650.1"/>
    </source>
</evidence>
<feature type="domain" description="CheW-like" evidence="1">
    <location>
        <begin position="22"/>
        <end position="173"/>
    </location>
</feature>
<dbReference type="PANTHER" id="PTHR22617:SF23">
    <property type="entry name" value="CHEMOTAXIS PROTEIN CHEW"/>
    <property type="match status" value="1"/>
</dbReference>
<comment type="caution">
    <text evidence="2">The sequence shown here is derived from an EMBL/GenBank/DDBJ whole genome shotgun (WGS) entry which is preliminary data.</text>
</comment>
<protein>
    <submittedName>
        <fullName evidence="2">Chemotaxis protein CheW</fullName>
    </submittedName>
</protein>
<dbReference type="RefSeq" id="WP_190575918.1">
    <property type="nucleotide sequence ID" value="NZ_CAWPQU010000012.1"/>
</dbReference>
<dbReference type="InterPro" id="IPR036061">
    <property type="entry name" value="CheW-like_dom_sf"/>
</dbReference>
<dbReference type="Proteomes" id="UP000618445">
    <property type="component" value="Unassembled WGS sequence"/>
</dbReference>
<dbReference type="Gene3D" id="2.40.50.180">
    <property type="entry name" value="CheA-289, Domain 4"/>
    <property type="match status" value="1"/>
</dbReference>
<evidence type="ECO:0000313" key="3">
    <source>
        <dbReference type="Proteomes" id="UP000618445"/>
    </source>
</evidence>
<dbReference type="InterPro" id="IPR039315">
    <property type="entry name" value="CheW"/>
</dbReference>
<dbReference type="SMART" id="SM00260">
    <property type="entry name" value="CheW"/>
    <property type="match status" value="1"/>
</dbReference>
<dbReference type="PANTHER" id="PTHR22617">
    <property type="entry name" value="CHEMOTAXIS SENSOR HISTIDINE KINASE-RELATED"/>
    <property type="match status" value="1"/>
</dbReference>
<reference evidence="2 3" key="1">
    <citation type="journal article" date="2020" name="ISME J.">
        <title>Comparative genomics reveals insights into cyanobacterial evolution and habitat adaptation.</title>
        <authorList>
            <person name="Chen M.Y."/>
            <person name="Teng W.K."/>
            <person name="Zhao L."/>
            <person name="Hu C.X."/>
            <person name="Zhou Y.K."/>
            <person name="Han B.P."/>
            <person name="Song L.R."/>
            <person name="Shu W.S."/>
        </authorList>
    </citation>
    <scope>NUCLEOTIDE SEQUENCE [LARGE SCALE GENOMIC DNA]</scope>
    <source>
        <strain evidence="2 3">FACHB-1050</strain>
    </source>
</reference>
<name>A0ABR8C691_9CYAN</name>
<proteinExistence type="predicted"/>
<evidence type="ECO:0000259" key="1">
    <source>
        <dbReference type="PROSITE" id="PS50851"/>
    </source>
</evidence>
<keyword evidence="3" id="KW-1185">Reference proteome</keyword>
<dbReference type="Pfam" id="PF01584">
    <property type="entry name" value="CheW"/>
    <property type="match status" value="1"/>
</dbReference>
<dbReference type="SUPFAM" id="SSF50341">
    <property type="entry name" value="CheW-like"/>
    <property type="match status" value="1"/>
</dbReference>
<gene>
    <name evidence="2" type="ORF">H6G05_02145</name>
</gene>
<accession>A0ABR8C691</accession>
<dbReference type="InterPro" id="IPR002545">
    <property type="entry name" value="CheW-lke_dom"/>
</dbReference>
<sequence>MTNKMVGSQKNLTQLAKSQTKTEQFLSFPLEPEQQALLPTHQLLEIVKASLSQITAIAGLDKSVMGIYNWRGDAIWVVDLASLLGYKPLYAQEYEQEKLQDKCHIIFMRSQDNVIGFAVSHVGQMLKCETSKIQTSALIFPNSVMMQVCRGYWLSSINETFFVLDGDAIAQII</sequence>
<organism evidence="2 3">
    <name type="scientific">Phormidium tenue FACHB-1050</name>
    <dbReference type="NCBI Taxonomy" id="2692857"/>
    <lineage>
        <taxon>Bacteria</taxon>
        <taxon>Bacillati</taxon>
        <taxon>Cyanobacteriota</taxon>
        <taxon>Cyanophyceae</taxon>
        <taxon>Oscillatoriophycideae</taxon>
        <taxon>Oscillatoriales</taxon>
        <taxon>Oscillatoriaceae</taxon>
        <taxon>Phormidium</taxon>
    </lineage>
</organism>